<accession>A0A3S0RHR1</accession>
<dbReference type="Gene3D" id="3.40.50.1820">
    <property type="entry name" value="alpha/beta hydrolase"/>
    <property type="match status" value="1"/>
</dbReference>
<dbReference type="InterPro" id="IPR050266">
    <property type="entry name" value="AB_hydrolase_sf"/>
</dbReference>
<protein>
    <submittedName>
        <fullName evidence="3">Alpha/beta hydrolase</fullName>
    </submittedName>
</protein>
<dbReference type="PANTHER" id="PTHR43798:SF33">
    <property type="entry name" value="HYDROLASE, PUTATIVE (AFU_ORTHOLOGUE AFUA_2G14860)-RELATED"/>
    <property type="match status" value="1"/>
</dbReference>
<reference evidence="3 4" key="1">
    <citation type="submission" date="2018-12" db="EMBL/GenBank/DDBJ databases">
        <title>Dyella dinghuensis sp. nov. DHOA06 and Dyella choica sp. nov. 4M-K27, isolated from forest soil.</title>
        <authorList>
            <person name="Qiu L.-H."/>
            <person name="Gao Z.-H."/>
        </authorList>
    </citation>
    <scope>NUCLEOTIDE SEQUENCE [LARGE SCALE GENOMIC DNA]</scope>
    <source>
        <strain evidence="3 4">4M-K27</strain>
    </source>
</reference>
<dbReference type="InterPro" id="IPR000073">
    <property type="entry name" value="AB_hydrolase_1"/>
</dbReference>
<keyword evidence="3" id="KW-0378">Hydrolase</keyword>
<dbReference type="GO" id="GO:0016787">
    <property type="term" value="F:hydrolase activity"/>
    <property type="evidence" value="ECO:0007669"/>
    <property type="project" value="UniProtKB-KW"/>
</dbReference>
<dbReference type="Pfam" id="PF00561">
    <property type="entry name" value="Abhydrolase_1"/>
    <property type="match status" value="1"/>
</dbReference>
<evidence type="ECO:0000313" key="4">
    <source>
        <dbReference type="Proteomes" id="UP000274358"/>
    </source>
</evidence>
<dbReference type="GO" id="GO:0016020">
    <property type="term" value="C:membrane"/>
    <property type="evidence" value="ECO:0007669"/>
    <property type="project" value="TreeGrafter"/>
</dbReference>
<feature type="signal peptide" evidence="1">
    <location>
        <begin position="1"/>
        <end position="32"/>
    </location>
</feature>
<sequence length="293" mass="31341">MARFSPTKSAQTMKRLAVAGLLALALTQVSYAKSPQESNPAHACSRSLLNIDGNRIWADEEGAGKLTVVFESGFGNDSSVWSAIAPKIRAAGVKTLVYDRAGLGQSSINTDVPYSLDNDVHIMKAMVAACGVDGPVVMVAHSYGGAISLVAASQDERIKGLVLLDAVVPNVWPKSEVDKNQTAMRAQYDEIREKAPALAKVAIPFAEAMPATAKEINAIRVPATLPIIDIVAEKGQKDPASARIWQDAHKQFTGDNPHREHVLAMGSSHKVMLDQPDLVVKAILSMLQKTKAL</sequence>
<feature type="domain" description="AB hydrolase-1" evidence="2">
    <location>
        <begin position="67"/>
        <end position="194"/>
    </location>
</feature>
<keyword evidence="1" id="KW-0732">Signal</keyword>
<dbReference type="PANTHER" id="PTHR43798">
    <property type="entry name" value="MONOACYLGLYCEROL LIPASE"/>
    <property type="match status" value="1"/>
</dbReference>
<proteinExistence type="predicted"/>
<dbReference type="SUPFAM" id="SSF53474">
    <property type="entry name" value="alpha/beta-Hydrolases"/>
    <property type="match status" value="1"/>
</dbReference>
<feature type="chain" id="PRO_5018638184" evidence="1">
    <location>
        <begin position="33"/>
        <end position="293"/>
    </location>
</feature>
<dbReference type="InterPro" id="IPR029058">
    <property type="entry name" value="AB_hydrolase_fold"/>
</dbReference>
<organism evidence="3 4">
    <name type="scientific">Dyella choica</name>
    <dbReference type="NCBI Taxonomy" id="1927959"/>
    <lineage>
        <taxon>Bacteria</taxon>
        <taxon>Pseudomonadati</taxon>
        <taxon>Pseudomonadota</taxon>
        <taxon>Gammaproteobacteria</taxon>
        <taxon>Lysobacterales</taxon>
        <taxon>Rhodanobacteraceae</taxon>
        <taxon>Dyella</taxon>
    </lineage>
</organism>
<dbReference type="Proteomes" id="UP000274358">
    <property type="component" value="Unassembled WGS sequence"/>
</dbReference>
<name>A0A3S0RHR1_9GAMM</name>
<dbReference type="AlphaFoldDB" id="A0A3S0RHR1"/>
<comment type="caution">
    <text evidence="3">The sequence shown here is derived from an EMBL/GenBank/DDBJ whole genome shotgun (WGS) entry which is preliminary data.</text>
</comment>
<evidence type="ECO:0000313" key="3">
    <source>
        <dbReference type="EMBL" id="RUL70267.1"/>
    </source>
</evidence>
<dbReference type="EMBL" id="RYYV01000025">
    <property type="protein sequence ID" value="RUL70267.1"/>
    <property type="molecule type" value="Genomic_DNA"/>
</dbReference>
<evidence type="ECO:0000259" key="2">
    <source>
        <dbReference type="Pfam" id="PF00561"/>
    </source>
</evidence>
<keyword evidence="4" id="KW-1185">Reference proteome</keyword>
<gene>
    <name evidence="3" type="ORF">EKH80_20860</name>
</gene>
<evidence type="ECO:0000256" key="1">
    <source>
        <dbReference type="SAM" id="SignalP"/>
    </source>
</evidence>